<proteinExistence type="predicted"/>
<dbReference type="SMART" id="SM00909">
    <property type="entry name" value="Germane"/>
    <property type="match status" value="1"/>
</dbReference>
<dbReference type="InterPro" id="IPR018911">
    <property type="entry name" value="Gmad2_Ig-like_dom"/>
</dbReference>
<name>A0A2H0D174_9BACT</name>
<sequence length="335" mass="37025">MKLAIKIVIILIILTMALFVVRVLSGPEDDWFCVDGHWLKHGSPSGAMPTGGCGDGQVIKNFSECLTAGFPVMESYPRRCRDDQNNEFVEDIGNEFEKQDLIRIDNPRPNQTVTSPLAISGQARGHWFFEAVFPVKLLDKNRQVIATSSAQAQGEWMTEEFVPFKAAIEFNAAAGEQGFLVLGKDNPSDLPENADELLVPVIFGEPETMTVKVFFNNSQLDPEFSCNKVFPVDRKIIKTEALARKALEELLQGPTTEEQSQGFISSINDGVKIQSLKIENGIAKVDFDEQLEFQVGGSCRVAAISAQITETLKQFATVNQVIISIDGRTEDILQP</sequence>
<dbReference type="Pfam" id="PF10646">
    <property type="entry name" value="Germane"/>
    <property type="match status" value="1"/>
</dbReference>
<feature type="domain" description="GerMN" evidence="1">
    <location>
        <begin position="243"/>
        <end position="334"/>
    </location>
</feature>
<protein>
    <recommendedName>
        <fullName evidence="1">GerMN domain-containing protein</fullName>
    </recommendedName>
</protein>
<evidence type="ECO:0000313" key="3">
    <source>
        <dbReference type="Proteomes" id="UP000230159"/>
    </source>
</evidence>
<dbReference type="Pfam" id="PF10648">
    <property type="entry name" value="Gmad2"/>
    <property type="match status" value="1"/>
</dbReference>
<organism evidence="2 3">
    <name type="scientific">Candidatus Kuenenbacteria bacterium CG22_combo_CG10-13_8_21_14_all_39_9</name>
    <dbReference type="NCBI Taxonomy" id="1974621"/>
    <lineage>
        <taxon>Bacteria</taxon>
        <taxon>Candidatus Kueneniibacteriota</taxon>
    </lineage>
</organism>
<dbReference type="AlphaFoldDB" id="A0A2H0D174"/>
<dbReference type="InterPro" id="IPR019606">
    <property type="entry name" value="GerMN"/>
</dbReference>
<comment type="caution">
    <text evidence="2">The sequence shown here is derived from an EMBL/GenBank/DDBJ whole genome shotgun (WGS) entry which is preliminary data.</text>
</comment>
<gene>
    <name evidence="2" type="ORF">COW86_01155</name>
</gene>
<evidence type="ECO:0000313" key="2">
    <source>
        <dbReference type="EMBL" id="PIP75896.1"/>
    </source>
</evidence>
<reference evidence="2 3" key="1">
    <citation type="submission" date="2017-09" db="EMBL/GenBank/DDBJ databases">
        <title>Depth-based differentiation of microbial function through sediment-hosted aquifers and enrichment of novel symbionts in the deep terrestrial subsurface.</title>
        <authorList>
            <person name="Probst A.J."/>
            <person name="Ladd B."/>
            <person name="Jarett J.K."/>
            <person name="Geller-Mcgrath D.E."/>
            <person name="Sieber C.M."/>
            <person name="Emerson J.B."/>
            <person name="Anantharaman K."/>
            <person name="Thomas B.C."/>
            <person name="Malmstrom R."/>
            <person name="Stieglmeier M."/>
            <person name="Klingl A."/>
            <person name="Woyke T."/>
            <person name="Ryan C.M."/>
            <person name="Banfield J.F."/>
        </authorList>
    </citation>
    <scope>NUCLEOTIDE SEQUENCE [LARGE SCALE GENOMIC DNA]</scope>
    <source>
        <strain evidence="2">CG22_combo_CG10-13_8_21_14_all_39_9</strain>
    </source>
</reference>
<evidence type="ECO:0000259" key="1">
    <source>
        <dbReference type="SMART" id="SM00909"/>
    </source>
</evidence>
<dbReference type="EMBL" id="PCTN01000051">
    <property type="protein sequence ID" value="PIP75896.1"/>
    <property type="molecule type" value="Genomic_DNA"/>
</dbReference>
<accession>A0A2H0D174</accession>
<dbReference type="Proteomes" id="UP000230159">
    <property type="component" value="Unassembled WGS sequence"/>
</dbReference>